<sequence>MSLKLEVFIRRLIFRGRVRTELPVEEPFYPPDFREFVRWLGYGHDPTKLMQIVFDFQFDVPRFKPYAYLFCRAFSGKVAREKLIELAGPDVDYIWAFMVKNKIVRKVGFGKFDGTLSDDTLYTIDHDRWLDIEKKLQRKEFPEEAAYIARHESQEHRS</sequence>
<reference evidence="1" key="1">
    <citation type="journal article" date="2013" name="Genetics">
        <title>The draft genome and transcriptome of Panagrellus redivivus are shaped by the harsh demands of a free-living lifestyle.</title>
        <authorList>
            <person name="Srinivasan J."/>
            <person name="Dillman A.R."/>
            <person name="Macchietto M.G."/>
            <person name="Heikkinen L."/>
            <person name="Lakso M."/>
            <person name="Fracchia K.M."/>
            <person name="Antoshechkin I."/>
            <person name="Mortazavi A."/>
            <person name="Wong G."/>
            <person name="Sternberg P.W."/>
        </authorList>
    </citation>
    <scope>NUCLEOTIDE SEQUENCE [LARGE SCALE GENOMIC DNA]</scope>
    <source>
        <strain evidence="1">MT8872</strain>
    </source>
</reference>
<accession>A0A7E4V8D2</accession>
<protein>
    <submittedName>
        <fullName evidence="2">DUF5069 domain-containing protein</fullName>
    </submittedName>
</protein>
<evidence type="ECO:0000313" key="2">
    <source>
        <dbReference type="WBParaSite" id="Pan_g17739.t1"/>
    </source>
</evidence>
<name>A0A7E4V8D2_PANRE</name>
<dbReference type="Proteomes" id="UP000492821">
    <property type="component" value="Unassembled WGS sequence"/>
</dbReference>
<reference evidence="2" key="2">
    <citation type="submission" date="2020-10" db="UniProtKB">
        <authorList>
            <consortium name="WormBaseParasite"/>
        </authorList>
    </citation>
    <scope>IDENTIFICATION</scope>
</reference>
<keyword evidence="1" id="KW-1185">Reference proteome</keyword>
<organism evidence="1 2">
    <name type="scientific">Panagrellus redivivus</name>
    <name type="common">Microworm</name>
    <dbReference type="NCBI Taxonomy" id="6233"/>
    <lineage>
        <taxon>Eukaryota</taxon>
        <taxon>Metazoa</taxon>
        <taxon>Ecdysozoa</taxon>
        <taxon>Nematoda</taxon>
        <taxon>Chromadorea</taxon>
        <taxon>Rhabditida</taxon>
        <taxon>Tylenchina</taxon>
        <taxon>Panagrolaimomorpha</taxon>
        <taxon>Panagrolaimoidea</taxon>
        <taxon>Panagrolaimidae</taxon>
        <taxon>Panagrellus</taxon>
    </lineage>
</organism>
<dbReference type="WBParaSite" id="Pan_g17739.t1">
    <property type="protein sequence ID" value="Pan_g17739.t1"/>
    <property type="gene ID" value="Pan_g17739"/>
</dbReference>
<dbReference type="AlphaFoldDB" id="A0A7E4V8D2"/>
<evidence type="ECO:0000313" key="1">
    <source>
        <dbReference type="Proteomes" id="UP000492821"/>
    </source>
</evidence>
<proteinExistence type="predicted"/>